<evidence type="ECO:0000256" key="6">
    <source>
        <dbReference type="ARBA" id="ARBA00023136"/>
    </source>
</evidence>
<protein>
    <submittedName>
        <fullName evidence="9">Glycosyltransferase family 2 protein</fullName>
    </submittedName>
</protein>
<evidence type="ECO:0000256" key="4">
    <source>
        <dbReference type="ARBA" id="ARBA00022692"/>
    </source>
</evidence>
<name>A0ABX7CT78_SPHMU</name>
<organism evidence="9 10">
    <name type="scientific">Sphingobacterium multivorum</name>
    <dbReference type="NCBI Taxonomy" id="28454"/>
    <lineage>
        <taxon>Bacteria</taxon>
        <taxon>Pseudomonadati</taxon>
        <taxon>Bacteroidota</taxon>
        <taxon>Sphingobacteriia</taxon>
        <taxon>Sphingobacteriales</taxon>
        <taxon>Sphingobacteriaceae</taxon>
        <taxon>Sphingobacterium</taxon>
    </lineage>
</organism>
<feature type="domain" description="Glycosyltransferase 2-like" evidence="8">
    <location>
        <begin position="5"/>
        <end position="171"/>
    </location>
</feature>
<proteinExistence type="predicted"/>
<feature type="transmembrane region" description="Helical" evidence="7">
    <location>
        <begin position="230"/>
        <end position="252"/>
    </location>
</feature>
<dbReference type="InterPro" id="IPR001173">
    <property type="entry name" value="Glyco_trans_2-like"/>
</dbReference>
<keyword evidence="10" id="KW-1185">Reference proteome</keyword>
<evidence type="ECO:0000256" key="1">
    <source>
        <dbReference type="ARBA" id="ARBA00004141"/>
    </source>
</evidence>
<dbReference type="EMBL" id="CP068224">
    <property type="protein sequence ID" value="QQT55320.1"/>
    <property type="molecule type" value="Genomic_DNA"/>
</dbReference>
<evidence type="ECO:0000256" key="3">
    <source>
        <dbReference type="ARBA" id="ARBA00022679"/>
    </source>
</evidence>
<keyword evidence="6 7" id="KW-0472">Membrane</keyword>
<reference evidence="9 10" key="1">
    <citation type="submission" date="2021-01" db="EMBL/GenBank/DDBJ databases">
        <title>FDA dAtabase for Regulatory Grade micrObial Sequences (FDA-ARGOS): Supporting development and validation of Infectious Disease Dx tests.</title>
        <authorList>
            <person name="Sproer C."/>
            <person name="Gronow S."/>
            <person name="Severitt S."/>
            <person name="Schroder I."/>
            <person name="Tallon L."/>
            <person name="Sadzewicz L."/>
            <person name="Zhao X."/>
            <person name="Boylan J."/>
            <person name="Ott S."/>
            <person name="Bowen H."/>
            <person name="Vavikolanu K."/>
            <person name="Mehta A."/>
            <person name="Aluvathingal J."/>
            <person name="Nadendla S."/>
            <person name="Lowell S."/>
            <person name="Myers T."/>
            <person name="Yan Y."/>
            <person name="Sichtig H."/>
        </authorList>
    </citation>
    <scope>NUCLEOTIDE SEQUENCE [LARGE SCALE GENOMIC DNA]</scope>
    <source>
        <strain evidence="9 10">FDAARGOS_1141</strain>
    </source>
</reference>
<sequence>MKKVSIIIPLYNEEMNVDKLFSVLKKMVCQIKEYYCIEIIFVNDGSTDNTSKKLSELDNVFCETRIINFSRNFGHQAALKAGYDACTGDAIICLDGDLQNPPELIARMIELWEMGNDIVLCRRKNAKQNSGFIKDASSRIFYKIINAISEVNIEPNVPDFRLIDKKVLTELLKFKERELFFRGIISWMGFKKIILEYDHTERENGKSSYNFFKMAKLALVGVTGFSTKPLYLSLIVGIIIIFFDLLYIGYALVVHYQGDVISGWTSLIIAIMLFGGIQLFFLGILGLYIARIFNQVKERPYYIVESYH</sequence>
<evidence type="ECO:0000256" key="2">
    <source>
        <dbReference type="ARBA" id="ARBA00022676"/>
    </source>
</evidence>
<dbReference type="PANTHER" id="PTHR48090">
    <property type="entry name" value="UNDECAPRENYL-PHOSPHATE 4-DEOXY-4-FORMAMIDO-L-ARABINOSE TRANSFERASE-RELATED"/>
    <property type="match status" value="1"/>
</dbReference>
<evidence type="ECO:0000313" key="9">
    <source>
        <dbReference type="EMBL" id="QQT55320.1"/>
    </source>
</evidence>
<gene>
    <name evidence="9" type="ORF">I6I98_08720</name>
</gene>
<dbReference type="InterPro" id="IPR029044">
    <property type="entry name" value="Nucleotide-diphossugar_trans"/>
</dbReference>
<comment type="subcellular location">
    <subcellularLocation>
        <location evidence="1">Membrane</location>
        <topology evidence="1">Multi-pass membrane protein</topology>
    </subcellularLocation>
</comment>
<evidence type="ECO:0000259" key="8">
    <source>
        <dbReference type="Pfam" id="PF00535"/>
    </source>
</evidence>
<dbReference type="Pfam" id="PF00535">
    <property type="entry name" value="Glycos_transf_2"/>
    <property type="match status" value="1"/>
</dbReference>
<accession>A0ABX7CT78</accession>
<evidence type="ECO:0000256" key="7">
    <source>
        <dbReference type="SAM" id="Phobius"/>
    </source>
</evidence>
<dbReference type="PANTHER" id="PTHR48090:SF1">
    <property type="entry name" value="PROPHAGE BACTOPRENOL GLUCOSYL TRANSFERASE HOMOLOG"/>
    <property type="match status" value="1"/>
</dbReference>
<keyword evidence="4 7" id="KW-0812">Transmembrane</keyword>
<dbReference type="InterPro" id="IPR050256">
    <property type="entry name" value="Glycosyltransferase_2"/>
</dbReference>
<dbReference type="Proteomes" id="UP000595498">
    <property type="component" value="Chromosome"/>
</dbReference>
<dbReference type="SUPFAM" id="SSF53448">
    <property type="entry name" value="Nucleotide-diphospho-sugar transferases"/>
    <property type="match status" value="1"/>
</dbReference>
<keyword evidence="5 7" id="KW-1133">Transmembrane helix</keyword>
<keyword evidence="3" id="KW-0808">Transferase</keyword>
<evidence type="ECO:0000313" key="10">
    <source>
        <dbReference type="Proteomes" id="UP000595498"/>
    </source>
</evidence>
<feature type="transmembrane region" description="Helical" evidence="7">
    <location>
        <begin position="264"/>
        <end position="290"/>
    </location>
</feature>
<dbReference type="CDD" id="cd04187">
    <property type="entry name" value="DPM1_like_bac"/>
    <property type="match status" value="1"/>
</dbReference>
<dbReference type="Gene3D" id="3.90.550.10">
    <property type="entry name" value="Spore Coat Polysaccharide Biosynthesis Protein SpsA, Chain A"/>
    <property type="match status" value="1"/>
</dbReference>
<evidence type="ECO:0000256" key="5">
    <source>
        <dbReference type="ARBA" id="ARBA00022989"/>
    </source>
</evidence>
<keyword evidence="2" id="KW-0328">Glycosyltransferase</keyword>